<comment type="caution">
    <text evidence="2">The sequence shown here is derived from an EMBL/GenBank/DDBJ whole genome shotgun (WGS) entry which is preliminary data.</text>
</comment>
<feature type="compositionally biased region" description="Basic and acidic residues" evidence="1">
    <location>
        <begin position="109"/>
        <end position="125"/>
    </location>
</feature>
<feature type="region of interest" description="Disordered" evidence="1">
    <location>
        <begin position="60"/>
        <end position="157"/>
    </location>
</feature>
<keyword evidence="3" id="KW-1185">Reference proteome</keyword>
<name>A0A9N7Z1S8_PLEPL</name>
<feature type="region of interest" description="Disordered" evidence="1">
    <location>
        <begin position="1"/>
        <end position="39"/>
    </location>
</feature>
<dbReference type="Proteomes" id="UP001153269">
    <property type="component" value="Unassembled WGS sequence"/>
</dbReference>
<proteinExistence type="predicted"/>
<organism evidence="2 3">
    <name type="scientific">Pleuronectes platessa</name>
    <name type="common">European plaice</name>
    <dbReference type="NCBI Taxonomy" id="8262"/>
    <lineage>
        <taxon>Eukaryota</taxon>
        <taxon>Metazoa</taxon>
        <taxon>Chordata</taxon>
        <taxon>Craniata</taxon>
        <taxon>Vertebrata</taxon>
        <taxon>Euteleostomi</taxon>
        <taxon>Actinopterygii</taxon>
        <taxon>Neopterygii</taxon>
        <taxon>Teleostei</taxon>
        <taxon>Neoteleostei</taxon>
        <taxon>Acanthomorphata</taxon>
        <taxon>Carangaria</taxon>
        <taxon>Pleuronectiformes</taxon>
        <taxon>Pleuronectoidei</taxon>
        <taxon>Pleuronectidae</taxon>
        <taxon>Pleuronectes</taxon>
    </lineage>
</organism>
<sequence>MKHAQKSLPVIPLSPVAEELAPGPHGKSKKKKKIEADAKGSSAVHLQELLWCQRAGLCEASSPKQRSWRLDDKLNLISPRRAPPSFSSSPPTPLSHSRDENGAGSDPSSLRDEQGDVRREDDHLISDTAVSHVVFCSSSSSSSTSGREVRTEGSGDE</sequence>
<feature type="compositionally biased region" description="Low complexity" evidence="1">
    <location>
        <begin position="78"/>
        <end position="89"/>
    </location>
</feature>
<evidence type="ECO:0000313" key="2">
    <source>
        <dbReference type="EMBL" id="CAB1445722.1"/>
    </source>
</evidence>
<feature type="compositionally biased region" description="Basic and acidic residues" evidence="1">
    <location>
        <begin position="147"/>
        <end position="157"/>
    </location>
</feature>
<protein>
    <submittedName>
        <fullName evidence="2">Uncharacterized protein</fullName>
    </submittedName>
</protein>
<accession>A0A9N7Z1S8</accession>
<dbReference type="AlphaFoldDB" id="A0A9N7Z1S8"/>
<evidence type="ECO:0000313" key="3">
    <source>
        <dbReference type="Proteomes" id="UP001153269"/>
    </source>
</evidence>
<dbReference type="EMBL" id="CADEAL010003768">
    <property type="protein sequence ID" value="CAB1445722.1"/>
    <property type="molecule type" value="Genomic_DNA"/>
</dbReference>
<reference evidence="2" key="1">
    <citation type="submission" date="2020-03" db="EMBL/GenBank/DDBJ databases">
        <authorList>
            <person name="Weist P."/>
        </authorList>
    </citation>
    <scope>NUCLEOTIDE SEQUENCE</scope>
</reference>
<gene>
    <name evidence="2" type="ORF">PLEPLA_LOCUS33459</name>
</gene>
<evidence type="ECO:0000256" key="1">
    <source>
        <dbReference type="SAM" id="MobiDB-lite"/>
    </source>
</evidence>